<keyword evidence="2" id="KW-1185">Reference proteome</keyword>
<accession>A0A8X6EWU2</accession>
<name>A0A8X6EWU2_TRICU</name>
<reference evidence="1" key="1">
    <citation type="submission" date="2020-07" db="EMBL/GenBank/DDBJ databases">
        <title>Multicomponent nature underlies the extraordinary mechanical properties of spider dragline silk.</title>
        <authorList>
            <person name="Kono N."/>
            <person name="Nakamura H."/>
            <person name="Mori M."/>
            <person name="Yoshida Y."/>
            <person name="Ohtoshi R."/>
            <person name="Malay A.D."/>
            <person name="Moran D.A.P."/>
            <person name="Tomita M."/>
            <person name="Numata K."/>
            <person name="Arakawa K."/>
        </authorList>
    </citation>
    <scope>NUCLEOTIDE SEQUENCE</scope>
</reference>
<organism evidence="1 2">
    <name type="scientific">Trichonephila clavata</name>
    <name type="common">Joro spider</name>
    <name type="synonym">Nephila clavata</name>
    <dbReference type="NCBI Taxonomy" id="2740835"/>
    <lineage>
        <taxon>Eukaryota</taxon>
        <taxon>Metazoa</taxon>
        <taxon>Ecdysozoa</taxon>
        <taxon>Arthropoda</taxon>
        <taxon>Chelicerata</taxon>
        <taxon>Arachnida</taxon>
        <taxon>Araneae</taxon>
        <taxon>Araneomorphae</taxon>
        <taxon>Entelegynae</taxon>
        <taxon>Araneoidea</taxon>
        <taxon>Nephilidae</taxon>
        <taxon>Trichonephila</taxon>
    </lineage>
</organism>
<evidence type="ECO:0000313" key="2">
    <source>
        <dbReference type="Proteomes" id="UP000887116"/>
    </source>
</evidence>
<dbReference type="Proteomes" id="UP000887116">
    <property type="component" value="Unassembled WGS sequence"/>
</dbReference>
<sequence length="111" mass="12484">MSFKKVSSLQVPDARQIDANENSERPACSKWGFLERGGILLLAIIRLFITVKVITLDLFFESVASNETIVFDCDKKGNGTSSSFPILIFCRESLWNGQNNRKELRKLSNGN</sequence>
<comment type="caution">
    <text evidence="1">The sequence shown here is derived from an EMBL/GenBank/DDBJ whole genome shotgun (WGS) entry which is preliminary data.</text>
</comment>
<dbReference type="AlphaFoldDB" id="A0A8X6EWU2"/>
<dbReference type="EMBL" id="BMAO01020009">
    <property type="protein sequence ID" value="GFQ64418.1"/>
    <property type="molecule type" value="Genomic_DNA"/>
</dbReference>
<evidence type="ECO:0000313" key="1">
    <source>
        <dbReference type="EMBL" id="GFQ64418.1"/>
    </source>
</evidence>
<protein>
    <submittedName>
        <fullName evidence="1">Uncharacterized protein</fullName>
    </submittedName>
</protein>
<proteinExistence type="predicted"/>
<gene>
    <name evidence="1" type="ORF">TNCT_212021</name>
</gene>